<dbReference type="InterPro" id="IPR051209">
    <property type="entry name" value="FAD-bind_Monooxygenase_sf"/>
</dbReference>
<dbReference type="Pfam" id="PF00743">
    <property type="entry name" value="FMO-like"/>
    <property type="match status" value="1"/>
</dbReference>
<dbReference type="GO" id="GO:0004499">
    <property type="term" value="F:N,N-dimethylaniline monooxygenase activity"/>
    <property type="evidence" value="ECO:0007669"/>
    <property type="project" value="InterPro"/>
</dbReference>
<gene>
    <name evidence="5" type="ORF">C8F04DRAFT_1043117</name>
</gene>
<dbReference type="AlphaFoldDB" id="A0AAD6SKQ7"/>
<keyword evidence="4" id="KW-0560">Oxidoreductase</keyword>
<sequence length="497" mass="56383">MAQNVPKQPHIVIIGGGIGGMTMAIELKRIGFSNFTIIEKGAEFGGTWRDSIYPGCSSDVPIHVYSLSTDLKFDWTHSLEFQPAIQEYWLQLARKYGLYPNIIFNRKVVSAQWDVPTQKYDVITQDLGGFLIPMSAAILISAIGILEIPRFPVIPGISSFRGDSFHSSRWNHDISLAGKRVAVIGSGASATQFVPIVSEDPTVQITQFCRSPSWILPPARRQYSLVEKWLLRHVPFYLRTFRNCNYFWTEMIYLGVFGNKFLALCIQKYVRWYMTKNTPAEYVDQVIPSDPNHKLGCKRLLYDTNYLASLARPNMSLVRDRIEYIGEQGVFTQKGLQAVDIIIYATGYITDDYPINIKGTEQTVSEYYHAHSGPTAYLGTTVPTFPNFFTIAGPNTATGHTSLLFAEEVQVQYIMQMIKPVLAGHISSLEVTDEATEKYNHHIQNRLGGFAWSKCSSWYKTGDNGKVHGLFPGSMSLFWWWLRRPNWSHYKVIPVGR</sequence>
<dbReference type="PANTHER" id="PTHR42877:SF4">
    <property type="entry name" value="FAD_NAD(P)-BINDING DOMAIN-CONTAINING PROTEIN-RELATED"/>
    <property type="match status" value="1"/>
</dbReference>
<evidence type="ECO:0000313" key="6">
    <source>
        <dbReference type="Proteomes" id="UP001218188"/>
    </source>
</evidence>
<dbReference type="EMBL" id="JARJCM010000098">
    <property type="protein sequence ID" value="KAJ7029749.1"/>
    <property type="molecule type" value="Genomic_DNA"/>
</dbReference>
<comment type="similarity">
    <text evidence="1">Belongs to the FAD-binding monooxygenase family.</text>
</comment>
<comment type="caution">
    <text evidence="5">The sequence shown here is derived from an EMBL/GenBank/DDBJ whole genome shotgun (WGS) entry which is preliminary data.</text>
</comment>
<dbReference type="SUPFAM" id="SSF51905">
    <property type="entry name" value="FAD/NAD(P)-binding domain"/>
    <property type="match status" value="1"/>
</dbReference>
<evidence type="ECO:0000256" key="1">
    <source>
        <dbReference type="ARBA" id="ARBA00010139"/>
    </source>
</evidence>
<dbReference type="InterPro" id="IPR020946">
    <property type="entry name" value="Flavin_mOase-like"/>
</dbReference>
<dbReference type="Gene3D" id="3.50.50.60">
    <property type="entry name" value="FAD/NAD(P)-binding domain"/>
    <property type="match status" value="2"/>
</dbReference>
<evidence type="ECO:0000313" key="5">
    <source>
        <dbReference type="EMBL" id="KAJ7029749.1"/>
    </source>
</evidence>
<proteinExistence type="inferred from homology"/>
<dbReference type="Pfam" id="PF13450">
    <property type="entry name" value="NAD_binding_8"/>
    <property type="match status" value="1"/>
</dbReference>
<reference evidence="5" key="1">
    <citation type="submission" date="2023-03" db="EMBL/GenBank/DDBJ databases">
        <title>Massive genome expansion in bonnet fungi (Mycena s.s.) driven by repeated elements and novel gene families across ecological guilds.</title>
        <authorList>
            <consortium name="Lawrence Berkeley National Laboratory"/>
            <person name="Harder C.B."/>
            <person name="Miyauchi S."/>
            <person name="Viragh M."/>
            <person name="Kuo A."/>
            <person name="Thoen E."/>
            <person name="Andreopoulos B."/>
            <person name="Lu D."/>
            <person name="Skrede I."/>
            <person name="Drula E."/>
            <person name="Henrissat B."/>
            <person name="Morin E."/>
            <person name="Kohler A."/>
            <person name="Barry K."/>
            <person name="LaButti K."/>
            <person name="Morin E."/>
            <person name="Salamov A."/>
            <person name="Lipzen A."/>
            <person name="Mereny Z."/>
            <person name="Hegedus B."/>
            <person name="Baldrian P."/>
            <person name="Stursova M."/>
            <person name="Weitz H."/>
            <person name="Taylor A."/>
            <person name="Grigoriev I.V."/>
            <person name="Nagy L.G."/>
            <person name="Martin F."/>
            <person name="Kauserud H."/>
        </authorList>
    </citation>
    <scope>NUCLEOTIDE SEQUENCE</scope>
    <source>
        <strain evidence="5">CBHHK200</strain>
    </source>
</reference>
<accession>A0AAD6SKQ7</accession>
<keyword evidence="2" id="KW-0285">Flavoprotein</keyword>
<name>A0AAD6SKQ7_9AGAR</name>
<protein>
    <recommendedName>
        <fullName evidence="7">Monooxygenase</fullName>
    </recommendedName>
</protein>
<dbReference type="PRINTS" id="PR00368">
    <property type="entry name" value="FADPNR"/>
</dbReference>
<keyword evidence="6" id="KW-1185">Reference proteome</keyword>
<dbReference type="GO" id="GO:0050661">
    <property type="term" value="F:NADP binding"/>
    <property type="evidence" value="ECO:0007669"/>
    <property type="project" value="InterPro"/>
</dbReference>
<evidence type="ECO:0000256" key="3">
    <source>
        <dbReference type="ARBA" id="ARBA00022827"/>
    </source>
</evidence>
<keyword evidence="3" id="KW-0274">FAD</keyword>
<dbReference type="Proteomes" id="UP001218188">
    <property type="component" value="Unassembled WGS sequence"/>
</dbReference>
<evidence type="ECO:0000256" key="4">
    <source>
        <dbReference type="ARBA" id="ARBA00023002"/>
    </source>
</evidence>
<dbReference type="GO" id="GO:0050660">
    <property type="term" value="F:flavin adenine dinucleotide binding"/>
    <property type="evidence" value="ECO:0007669"/>
    <property type="project" value="InterPro"/>
</dbReference>
<evidence type="ECO:0008006" key="7">
    <source>
        <dbReference type="Google" id="ProtNLM"/>
    </source>
</evidence>
<organism evidence="5 6">
    <name type="scientific">Mycena alexandri</name>
    <dbReference type="NCBI Taxonomy" id="1745969"/>
    <lineage>
        <taxon>Eukaryota</taxon>
        <taxon>Fungi</taxon>
        <taxon>Dikarya</taxon>
        <taxon>Basidiomycota</taxon>
        <taxon>Agaricomycotina</taxon>
        <taxon>Agaricomycetes</taxon>
        <taxon>Agaricomycetidae</taxon>
        <taxon>Agaricales</taxon>
        <taxon>Marasmiineae</taxon>
        <taxon>Mycenaceae</taxon>
        <taxon>Mycena</taxon>
    </lineage>
</organism>
<dbReference type="PANTHER" id="PTHR42877">
    <property type="entry name" value="L-ORNITHINE N(5)-MONOOXYGENASE-RELATED"/>
    <property type="match status" value="1"/>
</dbReference>
<evidence type="ECO:0000256" key="2">
    <source>
        <dbReference type="ARBA" id="ARBA00022630"/>
    </source>
</evidence>
<dbReference type="PRINTS" id="PR00411">
    <property type="entry name" value="PNDRDTASEI"/>
</dbReference>
<dbReference type="InterPro" id="IPR036188">
    <property type="entry name" value="FAD/NAD-bd_sf"/>
</dbReference>